<comment type="caution">
    <text evidence="2">The sequence shown here is derived from an EMBL/GenBank/DDBJ whole genome shotgun (WGS) entry which is preliminary data.</text>
</comment>
<keyword evidence="1" id="KW-0732">Signal</keyword>
<feature type="chain" id="PRO_5021338513" evidence="1">
    <location>
        <begin position="26"/>
        <end position="100"/>
    </location>
</feature>
<proteinExistence type="predicted"/>
<sequence>MKILWMTILWAAAFCCLLQIKAGRARSIMAPLHAVNGKDPSFDWAELPGMGKRFARSLEDDDDIVTTEEPLTTTNPDDYDEVDIYVIFFDWFDWLHWFWW</sequence>
<dbReference type="Proteomes" id="UP000499080">
    <property type="component" value="Unassembled WGS sequence"/>
</dbReference>
<keyword evidence="3" id="KW-1185">Reference proteome</keyword>
<protein>
    <submittedName>
        <fullName evidence="2">Uncharacterized protein</fullName>
    </submittedName>
</protein>
<feature type="signal peptide" evidence="1">
    <location>
        <begin position="1"/>
        <end position="25"/>
    </location>
</feature>
<evidence type="ECO:0000313" key="2">
    <source>
        <dbReference type="EMBL" id="GBO02190.1"/>
    </source>
</evidence>
<dbReference type="EMBL" id="BGPR01029996">
    <property type="protein sequence ID" value="GBO02190.1"/>
    <property type="molecule type" value="Genomic_DNA"/>
</dbReference>
<gene>
    <name evidence="2" type="ORF">AVEN_132472_1</name>
</gene>
<evidence type="ECO:0000256" key="1">
    <source>
        <dbReference type="SAM" id="SignalP"/>
    </source>
</evidence>
<name>A0A4Y2TRW2_ARAVE</name>
<dbReference type="AlphaFoldDB" id="A0A4Y2TRW2"/>
<organism evidence="2 3">
    <name type="scientific">Araneus ventricosus</name>
    <name type="common">Orbweaver spider</name>
    <name type="synonym">Epeira ventricosa</name>
    <dbReference type="NCBI Taxonomy" id="182803"/>
    <lineage>
        <taxon>Eukaryota</taxon>
        <taxon>Metazoa</taxon>
        <taxon>Ecdysozoa</taxon>
        <taxon>Arthropoda</taxon>
        <taxon>Chelicerata</taxon>
        <taxon>Arachnida</taxon>
        <taxon>Araneae</taxon>
        <taxon>Araneomorphae</taxon>
        <taxon>Entelegynae</taxon>
        <taxon>Araneoidea</taxon>
        <taxon>Araneidae</taxon>
        <taxon>Araneus</taxon>
    </lineage>
</organism>
<accession>A0A4Y2TRW2</accession>
<reference evidence="2 3" key="1">
    <citation type="journal article" date="2019" name="Sci. Rep.">
        <title>Orb-weaving spider Araneus ventricosus genome elucidates the spidroin gene catalogue.</title>
        <authorList>
            <person name="Kono N."/>
            <person name="Nakamura H."/>
            <person name="Ohtoshi R."/>
            <person name="Moran D.A.P."/>
            <person name="Shinohara A."/>
            <person name="Yoshida Y."/>
            <person name="Fujiwara M."/>
            <person name="Mori M."/>
            <person name="Tomita M."/>
            <person name="Arakawa K."/>
        </authorList>
    </citation>
    <scope>NUCLEOTIDE SEQUENCE [LARGE SCALE GENOMIC DNA]</scope>
</reference>
<evidence type="ECO:0000313" key="3">
    <source>
        <dbReference type="Proteomes" id="UP000499080"/>
    </source>
</evidence>